<dbReference type="Gene3D" id="1.25.40.10">
    <property type="entry name" value="Tetratricopeptide repeat domain"/>
    <property type="match status" value="1"/>
</dbReference>
<dbReference type="SUPFAM" id="SSF48452">
    <property type="entry name" value="TPR-like"/>
    <property type="match status" value="1"/>
</dbReference>
<feature type="compositionally biased region" description="Basic and acidic residues" evidence="8">
    <location>
        <begin position="1"/>
        <end position="11"/>
    </location>
</feature>
<evidence type="ECO:0000256" key="3">
    <source>
        <dbReference type="ARBA" id="ARBA00022679"/>
    </source>
</evidence>
<evidence type="ECO:0000256" key="4">
    <source>
        <dbReference type="ARBA" id="ARBA00022741"/>
    </source>
</evidence>
<dbReference type="GO" id="GO:0004674">
    <property type="term" value="F:protein serine/threonine kinase activity"/>
    <property type="evidence" value="ECO:0007669"/>
    <property type="project" value="UniProtKB-KW"/>
</dbReference>
<dbReference type="Pfam" id="PF00069">
    <property type="entry name" value="Pkinase"/>
    <property type="match status" value="1"/>
</dbReference>
<keyword evidence="2" id="KW-0723">Serine/threonine-protein kinase</keyword>
<protein>
    <recommendedName>
        <fullName evidence="1">non-specific serine/threonine protein kinase</fullName>
        <ecNumber evidence="1">2.7.11.1</ecNumber>
    </recommendedName>
</protein>
<dbReference type="SMART" id="SM00220">
    <property type="entry name" value="S_TKc"/>
    <property type="match status" value="1"/>
</dbReference>
<geneLocation type="plasmid" evidence="11">
    <name>pelp_2</name>
</geneLocation>
<dbReference type="InterPro" id="IPR017441">
    <property type="entry name" value="Protein_kinase_ATP_BS"/>
</dbReference>
<proteinExistence type="predicted"/>
<keyword evidence="3 10" id="KW-0808">Transferase</keyword>
<dbReference type="InterPro" id="IPR011990">
    <property type="entry name" value="TPR-like_helical_dom_sf"/>
</dbReference>
<feature type="compositionally biased region" description="Basic and acidic residues" evidence="8">
    <location>
        <begin position="47"/>
        <end position="64"/>
    </location>
</feature>
<evidence type="ECO:0000256" key="6">
    <source>
        <dbReference type="ARBA" id="ARBA00022840"/>
    </source>
</evidence>
<dbReference type="PANTHER" id="PTHR43289">
    <property type="entry name" value="MITOGEN-ACTIVATED PROTEIN KINASE KINASE KINASE 20-RELATED"/>
    <property type="match status" value="1"/>
</dbReference>
<accession>A0A518HF27</accession>
<dbReference type="Gene3D" id="1.10.510.10">
    <property type="entry name" value="Transferase(Phosphotransferase) domain 1"/>
    <property type="match status" value="1"/>
</dbReference>
<dbReference type="Proteomes" id="UP000317835">
    <property type="component" value="Plasmid pElP_2"/>
</dbReference>
<gene>
    <name evidence="10" type="primary">pknB_1</name>
    <name evidence="10" type="ORF">ElP_74270</name>
</gene>
<evidence type="ECO:0000256" key="8">
    <source>
        <dbReference type="SAM" id="MobiDB-lite"/>
    </source>
</evidence>
<name>A0A518HF27_9BACT</name>
<feature type="region of interest" description="Disordered" evidence="8">
    <location>
        <begin position="1"/>
        <end position="64"/>
    </location>
</feature>
<keyword evidence="11" id="KW-1185">Reference proteome</keyword>
<reference evidence="10 11" key="1">
    <citation type="submission" date="2019-02" db="EMBL/GenBank/DDBJ databases">
        <title>Deep-cultivation of Planctomycetes and their phenomic and genomic characterization uncovers novel biology.</title>
        <authorList>
            <person name="Wiegand S."/>
            <person name="Jogler M."/>
            <person name="Boedeker C."/>
            <person name="Pinto D."/>
            <person name="Vollmers J."/>
            <person name="Rivas-Marin E."/>
            <person name="Kohn T."/>
            <person name="Peeters S.H."/>
            <person name="Heuer A."/>
            <person name="Rast P."/>
            <person name="Oberbeckmann S."/>
            <person name="Bunk B."/>
            <person name="Jeske O."/>
            <person name="Meyerdierks A."/>
            <person name="Storesund J.E."/>
            <person name="Kallscheuer N."/>
            <person name="Luecker S."/>
            <person name="Lage O.M."/>
            <person name="Pohl T."/>
            <person name="Merkel B.J."/>
            <person name="Hornburger P."/>
            <person name="Mueller R.-W."/>
            <person name="Bruemmer F."/>
            <person name="Labrenz M."/>
            <person name="Spormann A.M."/>
            <person name="Op den Camp H."/>
            <person name="Overmann J."/>
            <person name="Amann R."/>
            <person name="Jetten M.S.M."/>
            <person name="Mascher T."/>
            <person name="Medema M.H."/>
            <person name="Devos D.P."/>
            <person name="Kaster A.-K."/>
            <person name="Ovreas L."/>
            <person name="Rohde M."/>
            <person name="Galperin M.Y."/>
            <person name="Jogler C."/>
        </authorList>
    </citation>
    <scope>NUCLEOTIDE SEQUENCE [LARGE SCALE GENOMIC DNA]</scope>
    <source>
        <strain evidence="10 11">ElP</strain>
        <plasmid evidence="11">pelp_2</plasmid>
    </source>
</reference>
<dbReference type="RefSeq" id="WP_145279669.1">
    <property type="nucleotide sequence ID" value="NZ_CP036428.1"/>
</dbReference>
<dbReference type="InterPro" id="IPR000719">
    <property type="entry name" value="Prot_kinase_dom"/>
</dbReference>
<evidence type="ECO:0000313" key="11">
    <source>
        <dbReference type="Proteomes" id="UP000317835"/>
    </source>
</evidence>
<dbReference type="PROSITE" id="PS50011">
    <property type="entry name" value="PROTEIN_KINASE_DOM"/>
    <property type="match status" value="1"/>
</dbReference>
<dbReference type="OrthoDB" id="6111975at2"/>
<organism evidence="10 11">
    <name type="scientific">Tautonia plasticadhaerens</name>
    <dbReference type="NCBI Taxonomy" id="2527974"/>
    <lineage>
        <taxon>Bacteria</taxon>
        <taxon>Pseudomonadati</taxon>
        <taxon>Planctomycetota</taxon>
        <taxon>Planctomycetia</taxon>
        <taxon>Isosphaerales</taxon>
        <taxon>Isosphaeraceae</taxon>
        <taxon>Tautonia</taxon>
    </lineage>
</organism>
<dbReference type="EC" id="2.7.11.1" evidence="1"/>
<evidence type="ECO:0000256" key="1">
    <source>
        <dbReference type="ARBA" id="ARBA00012513"/>
    </source>
</evidence>
<dbReference type="PROSITE" id="PS00107">
    <property type="entry name" value="PROTEIN_KINASE_ATP"/>
    <property type="match status" value="1"/>
</dbReference>
<dbReference type="AlphaFoldDB" id="A0A518HF27"/>
<dbReference type="KEGG" id="tpla:ElP_74270"/>
<feature type="domain" description="Protein kinase" evidence="9">
    <location>
        <begin position="66"/>
        <end position="335"/>
    </location>
</feature>
<evidence type="ECO:0000256" key="5">
    <source>
        <dbReference type="ARBA" id="ARBA00022777"/>
    </source>
</evidence>
<dbReference type="FunFam" id="1.10.510.10:FF:000021">
    <property type="entry name" value="Serine/threonine protein kinase"/>
    <property type="match status" value="1"/>
</dbReference>
<evidence type="ECO:0000313" key="10">
    <source>
        <dbReference type="EMBL" id="QDV39460.1"/>
    </source>
</evidence>
<evidence type="ECO:0000259" key="9">
    <source>
        <dbReference type="PROSITE" id="PS50011"/>
    </source>
</evidence>
<dbReference type="EMBL" id="CP036428">
    <property type="protein sequence ID" value="QDV39460.1"/>
    <property type="molecule type" value="Genomic_DNA"/>
</dbReference>
<feature type="binding site" evidence="7">
    <location>
        <position position="95"/>
    </location>
    <ligand>
        <name>ATP</name>
        <dbReference type="ChEBI" id="CHEBI:30616"/>
    </ligand>
</feature>
<keyword evidence="5 10" id="KW-0418">Kinase</keyword>
<keyword evidence="10" id="KW-0614">Plasmid</keyword>
<keyword evidence="4 7" id="KW-0547">Nucleotide-binding</keyword>
<dbReference type="PANTHER" id="PTHR43289:SF6">
    <property type="entry name" value="SERINE_THREONINE-PROTEIN KINASE NEKL-3"/>
    <property type="match status" value="1"/>
</dbReference>
<dbReference type="Gene3D" id="3.30.200.20">
    <property type="entry name" value="Phosphorylase Kinase, domain 1"/>
    <property type="match status" value="1"/>
</dbReference>
<evidence type="ECO:0000256" key="7">
    <source>
        <dbReference type="PROSITE-ProRule" id="PRU10141"/>
    </source>
</evidence>
<keyword evidence="6 7" id="KW-0067">ATP-binding</keyword>
<dbReference type="SUPFAM" id="SSF56112">
    <property type="entry name" value="Protein kinase-like (PK-like)"/>
    <property type="match status" value="1"/>
</dbReference>
<dbReference type="CDD" id="cd14014">
    <property type="entry name" value="STKc_PknB_like"/>
    <property type="match status" value="1"/>
</dbReference>
<dbReference type="InterPro" id="IPR011009">
    <property type="entry name" value="Kinase-like_dom_sf"/>
</dbReference>
<sequence length="760" mass="82532">MDDRTHDGERRRQVRGRSGSIGVDAGAPNSSVRDDLDETIPHGASTAEHDSQHSNDRRPPELPDDYEIRRELGRGGMGVVYLAWQKSLGREVAVKVLRGGQPAAGPAIRRFLEEARHLARLRHPHIVAVHEVGRDARGEPYFTMDFVDGEPLTALLAREGRLQPGRAVALIWQAAEAVRHAHEQGLIHRDLKPGNILADRDGRACVTDFGLARDLAGSAGLTGTGELMGTPAYMAPEQALGQADLIGEATDVHALGAVLYEMLAGRPPYGNDTPARVLARILDAEPTPLRRIDRRIPRDLETICLKAMAKDPARRYGSAAFLGDLRRFETGLPSLARRPGPLLRSWSLTRRHWKTPAVAVSLTAAILGSWAAFMPGPTTPPSATTSTDEARTLVAAGDEHHEHGDHALAARFYTEDIKRSGGDARPELLARLARCVGEVDDVAAALEVAMIAAEQAPDLSFGRHDELIARILMNRASGIGTGTIYDPEKGDEVADVSDVDRPVLQLASDRIRLFLDGPSGTPAKREEAEQALASIERKLRGAPLDYGRHEGPLPWEMVLPEGTIETLRAEAADPDLHPLDRGKAAYVLGTELEAAGRPDDALTAYRDAYELVRPVFPFYAEEAEDPDDPRTGDDSRFDDEGNLQLLPIIVGAICALDPDAPDPLQGGVLVRLEGVTIPDPISQSFTLRLVDAEIPPDRAKTLLSRNEAHRHSAGQLGRDVEFLTGAQRRSSFRSGRIRGWKPRTSSLMIGVSGGGCGRWT</sequence>
<evidence type="ECO:0000256" key="2">
    <source>
        <dbReference type="ARBA" id="ARBA00022527"/>
    </source>
</evidence>
<dbReference type="GO" id="GO:0005524">
    <property type="term" value="F:ATP binding"/>
    <property type="evidence" value="ECO:0007669"/>
    <property type="project" value="UniProtKB-UniRule"/>
</dbReference>